<proteinExistence type="predicted"/>
<keyword evidence="2" id="KW-1185">Reference proteome</keyword>
<reference evidence="1 2" key="1">
    <citation type="journal article" date="2018" name="Sci. Rep.">
        <title>Genomic signatures of local adaptation to the degree of environmental predictability in rotifers.</title>
        <authorList>
            <person name="Franch-Gras L."/>
            <person name="Hahn C."/>
            <person name="Garcia-Roger E.M."/>
            <person name="Carmona M.J."/>
            <person name="Serra M."/>
            <person name="Gomez A."/>
        </authorList>
    </citation>
    <scope>NUCLEOTIDE SEQUENCE [LARGE SCALE GENOMIC DNA]</scope>
    <source>
        <strain evidence="1">HYR1</strain>
    </source>
</reference>
<organism evidence="1 2">
    <name type="scientific">Brachionus plicatilis</name>
    <name type="common">Marine rotifer</name>
    <name type="synonym">Brachionus muelleri</name>
    <dbReference type="NCBI Taxonomy" id="10195"/>
    <lineage>
        <taxon>Eukaryota</taxon>
        <taxon>Metazoa</taxon>
        <taxon>Spiralia</taxon>
        <taxon>Gnathifera</taxon>
        <taxon>Rotifera</taxon>
        <taxon>Eurotatoria</taxon>
        <taxon>Monogononta</taxon>
        <taxon>Pseudotrocha</taxon>
        <taxon>Ploima</taxon>
        <taxon>Brachionidae</taxon>
        <taxon>Brachionus</taxon>
    </lineage>
</organism>
<evidence type="ECO:0000313" key="1">
    <source>
        <dbReference type="EMBL" id="RNA11190.1"/>
    </source>
</evidence>
<sequence length="60" mass="6908">MAFGAHLGIFVVSKINENKEKSNLIDMKMKTNALIQNNLACSNFNQFDCKCYQRKADNFF</sequence>
<dbReference type="Proteomes" id="UP000276133">
    <property type="component" value="Unassembled WGS sequence"/>
</dbReference>
<gene>
    <name evidence="1" type="ORF">BpHYR1_015036</name>
</gene>
<name>A0A3M7QIK9_BRAPC</name>
<protein>
    <submittedName>
        <fullName evidence="1">Uncharacterized protein</fullName>
    </submittedName>
</protein>
<dbReference type="AlphaFoldDB" id="A0A3M7QIK9"/>
<comment type="caution">
    <text evidence="1">The sequence shown here is derived from an EMBL/GenBank/DDBJ whole genome shotgun (WGS) entry which is preliminary data.</text>
</comment>
<accession>A0A3M7QIK9</accession>
<evidence type="ECO:0000313" key="2">
    <source>
        <dbReference type="Proteomes" id="UP000276133"/>
    </source>
</evidence>
<dbReference type="EMBL" id="REGN01006023">
    <property type="protein sequence ID" value="RNA11190.1"/>
    <property type="molecule type" value="Genomic_DNA"/>
</dbReference>